<dbReference type="NCBIfam" id="TIGR03717">
    <property type="entry name" value="R_switched_YjbE"/>
    <property type="match status" value="1"/>
</dbReference>
<evidence type="ECO:0000256" key="4">
    <source>
        <dbReference type="ARBA" id="ARBA00022989"/>
    </source>
</evidence>
<dbReference type="AlphaFoldDB" id="A0A4R2RBQ7"/>
<dbReference type="Pfam" id="PF03741">
    <property type="entry name" value="TerC"/>
    <property type="match status" value="1"/>
</dbReference>
<evidence type="ECO:0000313" key="7">
    <source>
        <dbReference type="EMBL" id="TCP60792.1"/>
    </source>
</evidence>
<dbReference type="Proteomes" id="UP000294813">
    <property type="component" value="Unassembled WGS sequence"/>
</dbReference>
<reference evidence="7 8" key="1">
    <citation type="submission" date="2019-03" db="EMBL/GenBank/DDBJ databases">
        <title>Genomic Encyclopedia of Type Strains, Phase IV (KMG-IV): sequencing the most valuable type-strain genomes for metagenomic binning, comparative biology and taxonomic classification.</title>
        <authorList>
            <person name="Goeker M."/>
        </authorList>
    </citation>
    <scope>NUCLEOTIDE SEQUENCE [LARGE SCALE GENOMIC DNA]</scope>
    <source>
        <strain evidence="7 8">DSM 11170</strain>
    </source>
</reference>
<dbReference type="InterPro" id="IPR005496">
    <property type="entry name" value="Integral_membrane_TerC"/>
</dbReference>
<sequence length="230" mass="24846">MIGELAMVDFLIALASIVLFDIILGGDNAIVIALAARALPAAQRKKAIIWGTVGAVVVRIVMTLGVVYLLQIPLLQFIGGLLLVYIAFKLLRPQDENVKVDSADSFWAAVKTIVFADILLGVDNVFAIAGASHGNYLLVALGLAISIPIVVWGSTIILKWLERFPIIINIGAAVLAWTAGRMMMDDKMVAEYLQHVPLLTHGLPWALGAAVPLIGYLLWQRKAVKVPPIH</sequence>
<dbReference type="EMBL" id="SLXT01000034">
    <property type="protein sequence ID" value="TCP60792.1"/>
    <property type="molecule type" value="Genomic_DNA"/>
</dbReference>
<keyword evidence="5 6" id="KW-0472">Membrane</keyword>
<evidence type="ECO:0000313" key="8">
    <source>
        <dbReference type="Proteomes" id="UP000294813"/>
    </source>
</evidence>
<feature type="transmembrane region" description="Helical" evidence="6">
    <location>
        <begin position="202"/>
        <end position="219"/>
    </location>
</feature>
<feature type="transmembrane region" description="Helical" evidence="6">
    <location>
        <begin position="164"/>
        <end position="182"/>
    </location>
</feature>
<evidence type="ECO:0000256" key="2">
    <source>
        <dbReference type="ARBA" id="ARBA00007511"/>
    </source>
</evidence>
<evidence type="ECO:0000256" key="1">
    <source>
        <dbReference type="ARBA" id="ARBA00004141"/>
    </source>
</evidence>
<feature type="transmembrane region" description="Helical" evidence="6">
    <location>
        <begin position="74"/>
        <end position="91"/>
    </location>
</feature>
<feature type="transmembrane region" description="Helical" evidence="6">
    <location>
        <begin position="12"/>
        <end position="35"/>
    </location>
</feature>
<feature type="transmembrane region" description="Helical" evidence="6">
    <location>
        <begin position="136"/>
        <end position="157"/>
    </location>
</feature>
<evidence type="ECO:0000256" key="5">
    <source>
        <dbReference type="ARBA" id="ARBA00023136"/>
    </source>
</evidence>
<gene>
    <name evidence="7" type="ORF">EDD73_13428</name>
</gene>
<protein>
    <submittedName>
        <fullName evidence="7">YjbE family integral membrane protein</fullName>
    </submittedName>
</protein>
<feature type="transmembrane region" description="Helical" evidence="6">
    <location>
        <begin position="112"/>
        <end position="130"/>
    </location>
</feature>
<dbReference type="InterPro" id="IPR022301">
    <property type="entry name" value="Integral_membrane_YjbE"/>
</dbReference>
<feature type="transmembrane region" description="Helical" evidence="6">
    <location>
        <begin position="47"/>
        <end position="68"/>
    </location>
</feature>
<keyword evidence="4 6" id="KW-1133">Transmembrane helix</keyword>
<comment type="subcellular location">
    <subcellularLocation>
        <location evidence="1">Membrane</location>
        <topology evidence="1">Multi-pass membrane protein</topology>
    </subcellularLocation>
</comment>
<keyword evidence="8" id="KW-1185">Reference proteome</keyword>
<evidence type="ECO:0000256" key="3">
    <source>
        <dbReference type="ARBA" id="ARBA00022692"/>
    </source>
</evidence>
<evidence type="ECO:0000256" key="6">
    <source>
        <dbReference type="SAM" id="Phobius"/>
    </source>
</evidence>
<dbReference type="GO" id="GO:0016020">
    <property type="term" value="C:membrane"/>
    <property type="evidence" value="ECO:0007669"/>
    <property type="project" value="UniProtKB-SubCell"/>
</dbReference>
<accession>A0A4R2RBQ7</accession>
<comment type="similarity">
    <text evidence="2">Belongs to the TerC family.</text>
</comment>
<name>A0A4R2RBQ7_9FIRM</name>
<keyword evidence="3 6" id="KW-0812">Transmembrane</keyword>
<dbReference type="PANTHER" id="PTHR30238:SF4">
    <property type="entry name" value="SLL1022 PROTEIN"/>
    <property type="match status" value="1"/>
</dbReference>
<comment type="caution">
    <text evidence="7">The sequence shown here is derived from an EMBL/GenBank/DDBJ whole genome shotgun (WGS) entry which is preliminary data.</text>
</comment>
<organism evidence="7 8">
    <name type="scientific">Heliophilum fasciatum</name>
    <dbReference type="NCBI Taxonomy" id="35700"/>
    <lineage>
        <taxon>Bacteria</taxon>
        <taxon>Bacillati</taxon>
        <taxon>Bacillota</taxon>
        <taxon>Clostridia</taxon>
        <taxon>Eubacteriales</taxon>
        <taxon>Heliobacteriaceae</taxon>
        <taxon>Heliophilum</taxon>
    </lineage>
</organism>
<proteinExistence type="inferred from homology"/>
<dbReference type="RefSeq" id="WP_243116924.1">
    <property type="nucleotide sequence ID" value="NZ_JAOQNU010000059.1"/>
</dbReference>
<dbReference type="PANTHER" id="PTHR30238">
    <property type="entry name" value="MEMBRANE BOUND PREDICTED REDOX MODULATOR"/>
    <property type="match status" value="1"/>
</dbReference>